<gene>
    <name evidence="1" type="ORF">SAMEA4412677_02628</name>
</gene>
<dbReference type="Proteomes" id="UP000215196">
    <property type="component" value="Chromosome 1"/>
</dbReference>
<dbReference type="EMBL" id="LT906465">
    <property type="protein sequence ID" value="SNV51197.1"/>
    <property type="molecule type" value="Genomic_DNA"/>
</dbReference>
<dbReference type="AlphaFoldDB" id="A0A239XX26"/>
<keyword evidence="2" id="KW-1185">Reference proteome</keyword>
<evidence type="ECO:0000313" key="2">
    <source>
        <dbReference type="Proteomes" id="UP000215196"/>
    </source>
</evidence>
<dbReference type="KEGG" id="ctak:4412677_02628"/>
<reference evidence="1 2" key="1">
    <citation type="submission" date="2017-06" db="EMBL/GenBank/DDBJ databases">
        <authorList>
            <consortium name="Pathogen Informatics"/>
        </authorList>
    </citation>
    <scope>NUCLEOTIDE SEQUENCE [LARGE SCALE GENOMIC DNA]</scope>
    <source>
        <strain evidence="1 2">NCTC13490</strain>
    </source>
</reference>
<accession>A0A239XX26</accession>
<protein>
    <submittedName>
        <fullName evidence="1">Uncharacterized protein</fullName>
    </submittedName>
</protein>
<proteinExistence type="predicted"/>
<evidence type="ECO:0000313" key="1">
    <source>
        <dbReference type="EMBL" id="SNV51197.1"/>
    </source>
</evidence>
<dbReference type="RefSeq" id="WP_095073924.1">
    <property type="nucleotide sequence ID" value="NZ_LT906465.1"/>
</dbReference>
<organism evidence="1 2">
    <name type="scientific">Chryseobacterium taklimakanense</name>
    <dbReference type="NCBI Taxonomy" id="536441"/>
    <lineage>
        <taxon>Bacteria</taxon>
        <taxon>Pseudomonadati</taxon>
        <taxon>Bacteroidota</taxon>
        <taxon>Flavobacteriia</taxon>
        <taxon>Flavobacteriales</taxon>
        <taxon>Weeksellaceae</taxon>
        <taxon>Chryseobacterium group</taxon>
        <taxon>Chryseobacterium</taxon>
    </lineage>
</organism>
<name>A0A239XX26_9FLAO</name>
<sequence length="663" mass="77577">MKICKINRLKINLTLDNIFRDFIIVKFSTSENYIKYGALILDELSYALEAKSIVFEGGKSFYALFEKEKIEKIDLSKSLEKLESGETLFYKLLNTTEISEIANHTIAQLLINSLSNPKNNKLSFNNLTGKLYLFSPNFFKISKTKDREQVFKIVALELNIASDLSFQLNVKTFSSVLLSKHMDFSKKKFSEFPKYTFVHSTGTLRRVLASDNNIQGENQFIQKQTTRNGVLEKNLIPFLSFKNLQEFNDSKIGLLNLIIQRIEEKLFDYLSIELTELPVEKTIRYNSSFNIAGFDKNIYLLDLIKDEDSGDYINQVKSSLKRLLPKANVKIVKKENKNGYNLNLIHNKSYYTRYGKKDPYKSSLISQHFTFEDFTIDSNATLKALIIESIIRNDIKNNQISITNWEKYEFKEKWIFGARLNEQFCFLTIHPNGNLKFEIFEPNLFNQTEFDMLCKAFEENNNVEFLVKDEKGNINLINKTPFYTIPNYGLLFKKLHNESIPLKLSRIDAIKYLSEIVENVKNGDEIIARINKIEHWSKKSLLDCFENRTDKKKFAEKIKTETGEILKSYFRDKTRYEILDSQLDIHILRENEKLYYYVGIKGEGIQQQISRASTIREIESYEGSEIIFDRLTSLMNVDFVKNGELTVFPFPIKYLREWVKQNF</sequence>